<evidence type="ECO:0000256" key="8">
    <source>
        <dbReference type="SAM" id="Phobius"/>
    </source>
</evidence>
<accession>A0A543II40</accession>
<feature type="transmembrane region" description="Helical" evidence="8">
    <location>
        <begin position="59"/>
        <end position="81"/>
    </location>
</feature>
<comment type="similarity">
    <text evidence="2">Belongs to the CPA3 antiporters (TC 2.A.63) subunit F family.</text>
</comment>
<dbReference type="Proteomes" id="UP000316706">
    <property type="component" value="Unassembled WGS sequence"/>
</dbReference>
<sequence length="89" mass="9456">MNVVYIVTMVLLGAAFLMTTARLVRGPSSFDRIMALDVMAVLLVSGIAVHSVFWGEPAYAALLLVVSMLGFVGSVSAARLAGARKEKRT</sequence>
<dbReference type="InterPro" id="IPR007208">
    <property type="entry name" value="MrpF/PhaF-like"/>
</dbReference>
<evidence type="ECO:0000256" key="2">
    <source>
        <dbReference type="ARBA" id="ARBA00009212"/>
    </source>
</evidence>
<protein>
    <submittedName>
        <fullName evidence="9">Multisubunit sodium/proton antiporter MrpF subunit</fullName>
    </submittedName>
</protein>
<dbReference type="PANTHER" id="PTHR34702:SF1">
    <property type="entry name" value="NA(+)_H(+) ANTIPORTER SUBUNIT F"/>
    <property type="match status" value="1"/>
</dbReference>
<keyword evidence="4" id="KW-1003">Cell membrane</keyword>
<evidence type="ECO:0000256" key="4">
    <source>
        <dbReference type="ARBA" id="ARBA00022475"/>
    </source>
</evidence>
<feature type="transmembrane region" description="Helical" evidence="8">
    <location>
        <begin position="36"/>
        <end position="53"/>
    </location>
</feature>
<keyword evidence="3" id="KW-0813">Transport</keyword>
<reference evidence="9 10" key="1">
    <citation type="submission" date="2019-06" db="EMBL/GenBank/DDBJ databases">
        <title>Sequencing the genomes of 1000 actinobacteria strains.</title>
        <authorList>
            <person name="Klenk H.-P."/>
        </authorList>
    </citation>
    <scope>NUCLEOTIDE SEQUENCE [LARGE SCALE GENOMIC DNA]</scope>
    <source>
        <strain evidence="9 10">DSM 45043</strain>
    </source>
</reference>
<evidence type="ECO:0000256" key="6">
    <source>
        <dbReference type="ARBA" id="ARBA00022989"/>
    </source>
</evidence>
<dbReference type="GO" id="GO:0015385">
    <property type="term" value="F:sodium:proton antiporter activity"/>
    <property type="evidence" value="ECO:0007669"/>
    <property type="project" value="TreeGrafter"/>
</dbReference>
<feature type="transmembrane region" description="Helical" evidence="8">
    <location>
        <begin position="6"/>
        <end position="24"/>
    </location>
</feature>
<dbReference type="AlphaFoldDB" id="A0A543II40"/>
<dbReference type="PANTHER" id="PTHR34702">
    <property type="entry name" value="NA(+)/H(+) ANTIPORTER SUBUNIT F1"/>
    <property type="match status" value="1"/>
</dbReference>
<evidence type="ECO:0000313" key="10">
    <source>
        <dbReference type="Proteomes" id="UP000316706"/>
    </source>
</evidence>
<evidence type="ECO:0000256" key="1">
    <source>
        <dbReference type="ARBA" id="ARBA00004651"/>
    </source>
</evidence>
<evidence type="ECO:0000313" key="9">
    <source>
        <dbReference type="EMBL" id="TQM70248.1"/>
    </source>
</evidence>
<comment type="caution">
    <text evidence="9">The sequence shown here is derived from an EMBL/GenBank/DDBJ whole genome shotgun (WGS) entry which is preliminary data.</text>
</comment>
<keyword evidence="7 8" id="KW-0472">Membrane</keyword>
<dbReference type="OrthoDB" id="3733837at2"/>
<organism evidence="9 10">
    <name type="scientific">Actinomadura hallensis</name>
    <dbReference type="NCBI Taxonomy" id="337895"/>
    <lineage>
        <taxon>Bacteria</taxon>
        <taxon>Bacillati</taxon>
        <taxon>Actinomycetota</taxon>
        <taxon>Actinomycetes</taxon>
        <taxon>Streptosporangiales</taxon>
        <taxon>Thermomonosporaceae</taxon>
        <taxon>Actinomadura</taxon>
    </lineage>
</organism>
<name>A0A543II40_9ACTN</name>
<dbReference type="GO" id="GO:0005886">
    <property type="term" value="C:plasma membrane"/>
    <property type="evidence" value="ECO:0007669"/>
    <property type="project" value="UniProtKB-SubCell"/>
</dbReference>
<gene>
    <name evidence="9" type="ORF">FHX41_3970</name>
</gene>
<evidence type="ECO:0000256" key="7">
    <source>
        <dbReference type="ARBA" id="ARBA00023136"/>
    </source>
</evidence>
<evidence type="ECO:0000256" key="5">
    <source>
        <dbReference type="ARBA" id="ARBA00022692"/>
    </source>
</evidence>
<dbReference type="Pfam" id="PF04066">
    <property type="entry name" value="MrpF_PhaF"/>
    <property type="match status" value="1"/>
</dbReference>
<keyword evidence="5 8" id="KW-0812">Transmembrane</keyword>
<dbReference type="EMBL" id="VFPO01000001">
    <property type="protein sequence ID" value="TQM70248.1"/>
    <property type="molecule type" value="Genomic_DNA"/>
</dbReference>
<dbReference type="RefSeq" id="WP_141970963.1">
    <property type="nucleotide sequence ID" value="NZ_VFPO01000001.1"/>
</dbReference>
<proteinExistence type="inferred from homology"/>
<comment type="subcellular location">
    <subcellularLocation>
        <location evidence="1">Cell membrane</location>
        <topology evidence="1">Multi-pass membrane protein</topology>
    </subcellularLocation>
</comment>
<keyword evidence="6 8" id="KW-1133">Transmembrane helix</keyword>
<keyword evidence="10" id="KW-1185">Reference proteome</keyword>
<evidence type="ECO:0000256" key="3">
    <source>
        <dbReference type="ARBA" id="ARBA00022448"/>
    </source>
</evidence>